<accession>A0A1J5EAZ4</accession>
<evidence type="ECO:0000259" key="3">
    <source>
        <dbReference type="Pfam" id="PF03787"/>
    </source>
</evidence>
<protein>
    <submittedName>
        <fullName evidence="4">Type III-B CRISPR module RAMP protein Cmr6</fullName>
    </submittedName>
</protein>
<evidence type="ECO:0000256" key="1">
    <source>
        <dbReference type="ARBA" id="ARBA00023118"/>
    </source>
</evidence>
<feature type="domain" description="CRISPR type III-associated protein" evidence="3">
    <location>
        <begin position="18"/>
        <end position="200"/>
    </location>
</feature>
<keyword evidence="1" id="KW-0051">Antiviral defense</keyword>
<comment type="caution">
    <text evidence="4">The sequence shown here is derived from an EMBL/GenBank/DDBJ whole genome shotgun (WGS) entry which is preliminary data.</text>
</comment>
<evidence type="ECO:0000313" key="4">
    <source>
        <dbReference type="EMBL" id="OIP41962.1"/>
    </source>
</evidence>
<proteinExistence type="predicted"/>
<keyword evidence="2" id="KW-0175">Coiled coil</keyword>
<dbReference type="GO" id="GO:0051607">
    <property type="term" value="P:defense response to virus"/>
    <property type="evidence" value="ECO:0007669"/>
    <property type="project" value="UniProtKB-KW"/>
</dbReference>
<evidence type="ECO:0000313" key="5">
    <source>
        <dbReference type="Proteomes" id="UP000183085"/>
    </source>
</evidence>
<dbReference type="Pfam" id="PF03787">
    <property type="entry name" value="RAMPs"/>
    <property type="match status" value="1"/>
</dbReference>
<dbReference type="PANTHER" id="PTHR39965">
    <property type="entry name" value="CRISPR SYSTEM CMR SUBUNIT CMR6"/>
    <property type="match status" value="1"/>
</dbReference>
<dbReference type="InterPro" id="IPR010172">
    <property type="entry name" value="CRISPR-assoc_prot_TM1791"/>
</dbReference>
<dbReference type="STRING" id="1817895.AUJ95_02425"/>
<gene>
    <name evidence="4" type="ORF">AUJ95_02425</name>
</gene>
<organism evidence="4 5">
    <name type="scientific">Candidatus Desantisbacteria bacterium CG2_30_40_21</name>
    <dbReference type="NCBI Taxonomy" id="1817895"/>
    <lineage>
        <taxon>Bacteria</taxon>
        <taxon>Candidatus Desantisiibacteriota</taxon>
    </lineage>
</organism>
<sequence length="311" mass="35117">MVDALGGGNIVLETTWNFVTGMGLPHPIENGLAWHPTLGVPYLSGSGVKGLLRAWVEEWMDELDDNTNQRLRLRQSWFGMHKGDSGDNVDAAGDLIFFDAIPVAPVELTMDIMTPHMGKWYENGGKITNPANQPENVPADWHDPVPVPFLAVKKAKFLFSIVPSQRLVDKAEGKKVLDALIEAIEMLGAGAKTAAGYGRMDKNDAILESLQEKIRKKREELQRQEKLAAMTPLEREIAKMLHAKPDKNLKDYVLLLQKLENGHWSDNNERKQVALKIKAEMEKDKVWRLTINKPEKDKDYKRTLAVMKYLQ</sequence>
<dbReference type="EMBL" id="MNYI01000065">
    <property type="protein sequence ID" value="OIP41962.1"/>
    <property type="molecule type" value="Genomic_DNA"/>
</dbReference>
<dbReference type="PANTHER" id="PTHR39965:SF1">
    <property type="entry name" value="CRISPR SYSTEM CMR SUBUNIT CMR6"/>
    <property type="match status" value="1"/>
</dbReference>
<dbReference type="InterPro" id="IPR005537">
    <property type="entry name" value="RAMP_III_fam"/>
</dbReference>
<dbReference type="Proteomes" id="UP000183085">
    <property type="component" value="Unassembled WGS sequence"/>
</dbReference>
<dbReference type="NCBIfam" id="TIGR01898">
    <property type="entry name" value="cas_TM1791_cmr6"/>
    <property type="match status" value="1"/>
</dbReference>
<name>A0A1J5EAZ4_9BACT</name>
<dbReference type="AlphaFoldDB" id="A0A1J5EAZ4"/>
<reference evidence="4 5" key="1">
    <citation type="journal article" date="2016" name="Environ. Microbiol.">
        <title>Genomic resolution of a cold subsurface aquifer community provides metabolic insights for novel microbes adapted to high CO concentrations.</title>
        <authorList>
            <person name="Probst A.J."/>
            <person name="Castelle C.J."/>
            <person name="Singh A."/>
            <person name="Brown C.T."/>
            <person name="Anantharaman K."/>
            <person name="Sharon I."/>
            <person name="Hug L.A."/>
            <person name="Burstein D."/>
            <person name="Emerson J.B."/>
            <person name="Thomas B.C."/>
            <person name="Banfield J.F."/>
        </authorList>
    </citation>
    <scope>NUCLEOTIDE SEQUENCE [LARGE SCALE GENOMIC DNA]</scope>
    <source>
        <strain evidence="4">CG2_30_40_21</strain>
    </source>
</reference>
<feature type="coiled-coil region" evidence="2">
    <location>
        <begin position="200"/>
        <end position="227"/>
    </location>
</feature>
<evidence type="ECO:0000256" key="2">
    <source>
        <dbReference type="SAM" id="Coils"/>
    </source>
</evidence>